<dbReference type="Pfam" id="PF11915">
    <property type="entry name" value="DUF3433"/>
    <property type="match status" value="2"/>
</dbReference>
<proteinExistence type="predicted"/>
<feature type="transmembrane region" description="Helical" evidence="1">
    <location>
        <begin position="97"/>
        <end position="116"/>
    </location>
</feature>
<reference evidence="2 3" key="1">
    <citation type="submission" date="2013-03" db="EMBL/GenBank/DDBJ databases">
        <title>The Genome Sequence of Capronia epimyces CBS 606.96.</title>
        <authorList>
            <consortium name="The Broad Institute Genomics Platform"/>
            <person name="Cuomo C."/>
            <person name="de Hoog S."/>
            <person name="Gorbushina A."/>
            <person name="Walker B."/>
            <person name="Young S.K."/>
            <person name="Zeng Q."/>
            <person name="Gargeya S."/>
            <person name="Fitzgerald M."/>
            <person name="Haas B."/>
            <person name="Abouelleil A."/>
            <person name="Allen A.W."/>
            <person name="Alvarado L."/>
            <person name="Arachchi H.M."/>
            <person name="Berlin A.M."/>
            <person name="Chapman S.B."/>
            <person name="Gainer-Dewar J."/>
            <person name="Goldberg J."/>
            <person name="Griggs A."/>
            <person name="Gujja S."/>
            <person name="Hansen M."/>
            <person name="Howarth C."/>
            <person name="Imamovic A."/>
            <person name="Ireland A."/>
            <person name="Larimer J."/>
            <person name="McCowan C."/>
            <person name="Murphy C."/>
            <person name="Pearson M."/>
            <person name="Poon T.W."/>
            <person name="Priest M."/>
            <person name="Roberts A."/>
            <person name="Saif S."/>
            <person name="Shea T."/>
            <person name="Sisk P."/>
            <person name="Sykes S."/>
            <person name="Wortman J."/>
            <person name="Nusbaum C."/>
            <person name="Birren B."/>
        </authorList>
    </citation>
    <scope>NUCLEOTIDE SEQUENCE [LARGE SCALE GENOMIC DNA]</scope>
    <source>
        <strain evidence="2 3">CBS 606.96</strain>
    </source>
</reference>
<evidence type="ECO:0000256" key="1">
    <source>
        <dbReference type="SAM" id="Phobius"/>
    </source>
</evidence>
<evidence type="ECO:0000313" key="3">
    <source>
        <dbReference type="Proteomes" id="UP000019478"/>
    </source>
</evidence>
<feature type="transmembrane region" description="Helical" evidence="1">
    <location>
        <begin position="805"/>
        <end position="829"/>
    </location>
</feature>
<dbReference type="AlphaFoldDB" id="W9YH64"/>
<dbReference type="OrthoDB" id="3248909at2759"/>
<name>W9YH64_9EURO</name>
<feature type="transmembrane region" description="Helical" evidence="1">
    <location>
        <begin position="51"/>
        <end position="69"/>
    </location>
</feature>
<dbReference type="PANTHER" id="PTHR37544">
    <property type="entry name" value="SPRAY-RELATED"/>
    <property type="match status" value="1"/>
</dbReference>
<feature type="transmembrane region" description="Helical" evidence="1">
    <location>
        <begin position="699"/>
        <end position="719"/>
    </location>
</feature>
<dbReference type="HOGENOM" id="CLU_007916_0_0_1"/>
<feature type="transmembrane region" description="Helical" evidence="1">
    <location>
        <begin position="1158"/>
        <end position="1180"/>
    </location>
</feature>
<keyword evidence="1" id="KW-0812">Transmembrane</keyword>
<dbReference type="InterPro" id="IPR021840">
    <property type="entry name" value="DUF3433"/>
</dbReference>
<dbReference type="PANTHER" id="PTHR37544:SF3">
    <property type="entry name" value="SPRAY"/>
    <property type="match status" value="1"/>
</dbReference>
<dbReference type="RefSeq" id="XP_007729132.1">
    <property type="nucleotide sequence ID" value="XM_007730942.1"/>
</dbReference>
<dbReference type="Proteomes" id="UP000019478">
    <property type="component" value="Unassembled WGS sequence"/>
</dbReference>
<keyword evidence="1" id="KW-1133">Transmembrane helix</keyword>
<organism evidence="2 3">
    <name type="scientific">Capronia epimyces CBS 606.96</name>
    <dbReference type="NCBI Taxonomy" id="1182542"/>
    <lineage>
        <taxon>Eukaryota</taxon>
        <taxon>Fungi</taxon>
        <taxon>Dikarya</taxon>
        <taxon>Ascomycota</taxon>
        <taxon>Pezizomycotina</taxon>
        <taxon>Eurotiomycetes</taxon>
        <taxon>Chaetothyriomycetidae</taxon>
        <taxon>Chaetothyriales</taxon>
        <taxon>Herpotrichiellaceae</taxon>
        <taxon>Capronia</taxon>
    </lineage>
</organism>
<comment type="caution">
    <text evidence="2">The sequence shown here is derived from an EMBL/GenBank/DDBJ whole genome shotgun (WGS) entry which is preliminary data.</text>
</comment>
<sequence length="1264" mass="138519">MEDAATAPADKDLPFTPLDQRLQAGGAPSGARFERHVKPSSWRAHSLRRPYLLSLLILSLALLGGIEVLRQLSHRRHGFQRLGGLNPTRLTTGQNILYSYIPTVTAVLYSILWSYIDSDTKRLEPYIQMRSSRSPASNLLLDYVFESAFATPVRALRRRHWTLAAVSTTFLLISLILPASQGALFGIDHVSYWTDNATFDLSHKYLVSGTLAGGEFVDQAKAISVSDGSELPSWTTAEYAATAFSPKTGSIGGNETWTTRSVVYYAQPSCRRFELENEMLFDGGASGLILGAELVFVNDLLLVANLSIADAPSCYLTVGIMIRMFEPLSQDDYLFPIFTHELHAAVATSGITAVSVQRPQPGDPQYNIIANLSTPVVWREPADSCPDLDRLAGIVALDFSKFNVSWALPWTNNTSNIGSSVALYDFTGQSGWATADVTVDANAQAVVSIDQLESQTLFSNDEFNMSVFESYLEHGRIQPRDILKANASNPGLWAIGYNPSLGDVVVSNLTSQVIQQSSYPSLLSGDSVGDAFEAGYRLIFALMFNEFLQLPAAPETVAGSVHIDTFAVVVVPAFAIMSEALLALAAVMLIALAIGYHRRTSILRSDPDSIAAQCSIIVDEFNDVGIMRSTSRNLELLSTRRLEEELRHSHLEYNEGSGYLRLVTPEQELAPMAGPSTPSTTETVTRGDPLPFFMSKRGVILAVTALVAILAALIFLAAWSHLHHGFDYLTNSLSFRSQLFWSFMPTLIATFIEASWGSLHRDLSVLETWAAIRKRQTRAQESLSLRYSSRPPSLVFWMASKRRHFLLAFVSFLCLTTGILNIAMAGLFLPDIEDFTSSVDTVSQYTSTALPGYWVDQNDVNQAFSVLRAQLSDGGNLPSWTSHNLSFVPVVSNASAPVSFVANLTSKVFGSTTSAIGSSLDCVDLPNQATLNGSGPGIFTDSTGGQSVRFRPETAGVGVNQTCTATYDFNSSLQSIFFQAMELLDLTNGSTSNLDLDGCGGILLLVSGEASTQTISMYVCSSSISTSDWRVQYDADQTIISQQAIDTASSHGTAVFRDAPDLLSFYRSKFMLAASFSLLGPGPTTEYDWPGLLMTRVRNSSTIRSIPQLAADVWTRVFAIWFSLFRDNLLVLRNEGDASFSAPTGTVTLRQSRIMPSIPAFVVSILLIFLYLVGFIVVIWRRRHRYAGPRMPNTIGSIIPWVIHSTMLDDFAGVHYVSSRDRDAALQRMGRRYGFGRFRGRHGRVTLGIEYEELLMASGAYGDF</sequence>
<feature type="transmembrane region" description="Helical" evidence="1">
    <location>
        <begin position="566"/>
        <end position="594"/>
    </location>
</feature>
<protein>
    <submittedName>
        <fullName evidence="2">Uncharacterized protein</fullName>
    </submittedName>
</protein>
<keyword evidence="1" id="KW-0472">Membrane</keyword>
<dbReference type="STRING" id="1182542.W9YH64"/>
<dbReference type="GeneID" id="19164932"/>
<dbReference type="eggNOG" id="ENOG502SPAR">
    <property type="taxonomic scope" value="Eukaryota"/>
</dbReference>
<keyword evidence="3" id="KW-1185">Reference proteome</keyword>
<evidence type="ECO:0000313" key="2">
    <source>
        <dbReference type="EMBL" id="EXJ92242.1"/>
    </source>
</evidence>
<feature type="transmembrane region" description="Helical" evidence="1">
    <location>
        <begin position="739"/>
        <end position="759"/>
    </location>
</feature>
<feature type="transmembrane region" description="Helical" evidence="1">
    <location>
        <begin position="163"/>
        <end position="187"/>
    </location>
</feature>
<dbReference type="EMBL" id="AMGY01000001">
    <property type="protein sequence ID" value="EXJ92242.1"/>
    <property type="molecule type" value="Genomic_DNA"/>
</dbReference>
<accession>W9YH64</accession>
<gene>
    <name evidence="2" type="ORF">A1O3_00792</name>
</gene>